<sequence>VFRRFSGEISCGLSGLLSISGEISCSLLWSSSFLVMLGSFDDSGEISCGLPSLLAFPVFRRFFVRFFVVSPDLPAFL</sequence>
<accession>A0A9N9KIC4</accession>
<feature type="non-terminal residue" evidence="1">
    <location>
        <position position="77"/>
    </location>
</feature>
<gene>
    <name evidence="1" type="ORF">CPELLU_LOCUS20721</name>
</gene>
<comment type="caution">
    <text evidence="1">The sequence shown here is derived from an EMBL/GenBank/DDBJ whole genome shotgun (WGS) entry which is preliminary data.</text>
</comment>
<reference evidence="1" key="1">
    <citation type="submission" date="2021-06" db="EMBL/GenBank/DDBJ databases">
        <authorList>
            <person name="Kallberg Y."/>
            <person name="Tangrot J."/>
            <person name="Rosling A."/>
        </authorList>
    </citation>
    <scope>NUCLEOTIDE SEQUENCE</scope>
    <source>
        <strain evidence="1">FL966</strain>
    </source>
</reference>
<proteinExistence type="predicted"/>
<protein>
    <submittedName>
        <fullName evidence="1">1790_t:CDS:1</fullName>
    </submittedName>
</protein>
<evidence type="ECO:0000313" key="2">
    <source>
        <dbReference type="Proteomes" id="UP000789759"/>
    </source>
</evidence>
<feature type="non-terminal residue" evidence="1">
    <location>
        <position position="1"/>
    </location>
</feature>
<dbReference type="AlphaFoldDB" id="A0A9N9KIC4"/>
<dbReference type="EMBL" id="CAJVQA010065937">
    <property type="protein sequence ID" value="CAG8831323.1"/>
    <property type="molecule type" value="Genomic_DNA"/>
</dbReference>
<organism evidence="1 2">
    <name type="scientific">Cetraspora pellucida</name>
    <dbReference type="NCBI Taxonomy" id="1433469"/>
    <lineage>
        <taxon>Eukaryota</taxon>
        <taxon>Fungi</taxon>
        <taxon>Fungi incertae sedis</taxon>
        <taxon>Mucoromycota</taxon>
        <taxon>Glomeromycotina</taxon>
        <taxon>Glomeromycetes</taxon>
        <taxon>Diversisporales</taxon>
        <taxon>Gigasporaceae</taxon>
        <taxon>Cetraspora</taxon>
    </lineage>
</organism>
<keyword evidence="2" id="KW-1185">Reference proteome</keyword>
<dbReference type="Proteomes" id="UP000789759">
    <property type="component" value="Unassembled WGS sequence"/>
</dbReference>
<name>A0A9N9KIC4_9GLOM</name>
<evidence type="ECO:0000313" key="1">
    <source>
        <dbReference type="EMBL" id="CAG8831323.1"/>
    </source>
</evidence>